<dbReference type="InterPro" id="IPR036386">
    <property type="entry name" value="HscB_C_sf"/>
</dbReference>
<evidence type="ECO:0000256" key="6">
    <source>
        <dbReference type="ARBA" id="ARBA00022723"/>
    </source>
</evidence>
<evidence type="ECO:0000256" key="13">
    <source>
        <dbReference type="ARBA" id="ARBA00073563"/>
    </source>
</evidence>
<dbReference type="GO" id="GO:0005739">
    <property type="term" value="C:mitochondrion"/>
    <property type="evidence" value="ECO:0007669"/>
    <property type="project" value="UniProtKB-SubCell"/>
</dbReference>
<evidence type="ECO:0000259" key="14">
    <source>
        <dbReference type="PROSITE" id="PS50076"/>
    </source>
</evidence>
<evidence type="ECO:0000256" key="3">
    <source>
        <dbReference type="ARBA" id="ARBA00005151"/>
    </source>
</evidence>
<keyword evidence="15" id="KW-1185">Reference proteome</keyword>
<feature type="domain" description="J" evidence="14">
    <location>
        <begin position="83"/>
        <end position="155"/>
    </location>
</feature>
<dbReference type="AlphaFoldDB" id="A0A6P7ZCF0"/>
<dbReference type="Proteomes" id="UP000515156">
    <property type="component" value="Chromosome 11"/>
</dbReference>
<evidence type="ECO:0000256" key="8">
    <source>
        <dbReference type="ARBA" id="ARBA00023186"/>
    </source>
</evidence>
<dbReference type="GO" id="GO:0001671">
    <property type="term" value="F:ATPase activator activity"/>
    <property type="evidence" value="ECO:0007669"/>
    <property type="project" value="InterPro"/>
</dbReference>
<dbReference type="GO" id="GO:0051087">
    <property type="term" value="F:protein-folding chaperone binding"/>
    <property type="evidence" value="ECO:0007669"/>
    <property type="project" value="InterPro"/>
</dbReference>
<evidence type="ECO:0000256" key="12">
    <source>
        <dbReference type="ARBA" id="ARBA00065697"/>
    </source>
</evidence>
<evidence type="ECO:0000313" key="16">
    <source>
        <dbReference type="RefSeq" id="XP_030074221.1"/>
    </source>
</evidence>
<dbReference type="PANTHER" id="PTHR14021">
    <property type="entry name" value="IRON-SULFUR CLUSTER CO-CHAPERONE PROTEIN HSCB"/>
    <property type="match status" value="1"/>
</dbReference>
<dbReference type="GO" id="GO:0044571">
    <property type="term" value="P:[2Fe-2S] cluster assembly"/>
    <property type="evidence" value="ECO:0007669"/>
    <property type="project" value="InterPro"/>
</dbReference>
<keyword evidence="7" id="KW-0496">Mitochondrion</keyword>
<protein>
    <recommendedName>
        <fullName evidence="13">Iron-sulfur cluster co-chaperone protein HscB</fullName>
    </recommendedName>
</protein>
<evidence type="ECO:0000256" key="11">
    <source>
        <dbReference type="ARBA" id="ARBA00065241"/>
    </source>
</evidence>
<dbReference type="NCBIfam" id="TIGR00714">
    <property type="entry name" value="hscB"/>
    <property type="match status" value="1"/>
</dbReference>
<dbReference type="FunFam" id="1.20.1280.20:FF:000002">
    <property type="entry name" value="HscB mitochondrial iron-sulfur cluster co-chaperone"/>
    <property type="match status" value="1"/>
</dbReference>
<evidence type="ECO:0000256" key="2">
    <source>
        <dbReference type="ARBA" id="ARBA00004496"/>
    </source>
</evidence>
<dbReference type="CTD" id="150274"/>
<dbReference type="InterPro" id="IPR009073">
    <property type="entry name" value="HscB_oligo_C"/>
</dbReference>
<evidence type="ECO:0000256" key="10">
    <source>
        <dbReference type="ARBA" id="ARBA00058496"/>
    </source>
</evidence>
<comment type="similarity">
    <text evidence="4">Belongs to the HscB family.</text>
</comment>
<evidence type="ECO:0000256" key="9">
    <source>
        <dbReference type="ARBA" id="ARBA00054586"/>
    </source>
</evidence>
<dbReference type="GeneID" id="115479991"/>
<evidence type="ECO:0000256" key="4">
    <source>
        <dbReference type="ARBA" id="ARBA00010476"/>
    </source>
</evidence>
<name>A0A6P7ZCF0_9AMPH</name>
<keyword evidence="8" id="KW-0143">Chaperone</keyword>
<dbReference type="Gene3D" id="1.20.1280.20">
    <property type="entry name" value="HscB, C-terminal domain"/>
    <property type="match status" value="1"/>
</dbReference>
<dbReference type="SMART" id="SM00271">
    <property type="entry name" value="DnaJ"/>
    <property type="match status" value="1"/>
</dbReference>
<dbReference type="OrthoDB" id="448954at2759"/>
<comment type="function">
    <text evidence="9">Acts as a co-chaperone in iron-sulfur cluster assembly in mitochondria. Required for incorporation of iron-sulfur clusters into SDHB, the iron-sulfur protein subunit of succinate dehydrogenase that is involved in complex II of the mitochondrial electron transport chain. Recruited to SDHB by interaction with SDHAF1 which first binds SDHB and then recruits the iron-sulfur transfer complex formed by HSC20, HSPA9 and ISCU through direct binding to HSC20. Plays an essential role in hematopoiesis.</text>
</comment>
<dbReference type="InterPro" id="IPR036869">
    <property type="entry name" value="J_dom_sf"/>
</dbReference>
<dbReference type="InterPro" id="IPR001623">
    <property type="entry name" value="DnaJ_domain"/>
</dbReference>
<dbReference type="Gene3D" id="1.10.287.110">
    <property type="entry name" value="DnaJ domain"/>
    <property type="match status" value="1"/>
</dbReference>
<dbReference type="GO" id="GO:0046872">
    <property type="term" value="F:metal ion binding"/>
    <property type="evidence" value="ECO:0007669"/>
    <property type="project" value="UniProtKB-KW"/>
</dbReference>
<dbReference type="RefSeq" id="XP_030074221.1">
    <property type="nucleotide sequence ID" value="XM_030218361.1"/>
</dbReference>
<organism evidence="15 16">
    <name type="scientific">Microcaecilia unicolor</name>
    <dbReference type="NCBI Taxonomy" id="1415580"/>
    <lineage>
        <taxon>Eukaryota</taxon>
        <taxon>Metazoa</taxon>
        <taxon>Chordata</taxon>
        <taxon>Craniata</taxon>
        <taxon>Vertebrata</taxon>
        <taxon>Euteleostomi</taxon>
        <taxon>Amphibia</taxon>
        <taxon>Gymnophiona</taxon>
        <taxon>Siphonopidae</taxon>
        <taxon>Microcaecilia</taxon>
    </lineage>
</organism>
<keyword evidence="6" id="KW-0479">Metal-binding</keyword>
<dbReference type="SUPFAM" id="SSF46565">
    <property type="entry name" value="Chaperone J-domain"/>
    <property type="match status" value="1"/>
</dbReference>
<comment type="subcellular location">
    <subcellularLocation>
        <location evidence="2">Cytoplasm</location>
    </subcellularLocation>
    <subcellularLocation>
        <location evidence="1">Mitochondrion</location>
    </subcellularLocation>
</comment>
<keyword evidence="5" id="KW-0963">Cytoplasm</keyword>
<proteinExistence type="inferred from homology"/>
<gene>
    <name evidence="16" type="primary">HSCB</name>
</gene>
<dbReference type="PANTHER" id="PTHR14021:SF15">
    <property type="entry name" value="IRON-SULFUR CLUSTER CO-CHAPERONE PROTEIN HSCB"/>
    <property type="match status" value="1"/>
</dbReference>
<dbReference type="PROSITE" id="PS50076">
    <property type="entry name" value="DNAJ_2"/>
    <property type="match status" value="1"/>
</dbReference>
<sequence>MIPGCLRRTLCLREAWSWWRPGACLSRMTGRARPGPAGKRGARGQDLGARRRLNCWSCQRPLLPAHVFCPSCNVLQPPDAARDYFDIMDCDRSFNIDIQKLQQEFRDLQRSLHPDYYSQKSQKERELSEKQSSLVNKAYKTLLTPLSRGLYMLKLNGIELEEGTDSAMEARFLTEIMEMNEKLAEAHTEAEVQDIGDFVEAKLEELTEDVGKAFVKGDLQEAKMLLSKMQYFSNLVDKVKEKMIPS</sequence>
<evidence type="ECO:0000313" key="15">
    <source>
        <dbReference type="Proteomes" id="UP000515156"/>
    </source>
</evidence>
<evidence type="ECO:0000256" key="1">
    <source>
        <dbReference type="ARBA" id="ARBA00004173"/>
    </source>
</evidence>
<comment type="subunit">
    <text evidence="11">Homodimer. Interacts with ISCU (cytoplasmic form); this interaction stabilizes the (Fe-S) clusters on ISCU. Interacts with the CIA complex member CIAO1 (via LYR motif).</text>
</comment>
<evidence type="ECO:0000256" key="5">
    <source>
        <dbReference type="ARBA" id="ARBA00022490"/>
    </source>
</evidence>
<dbReference type="InParanoid" id="A0A6P7ZCF0"/>
<comment type="pathway">
    <text evidence="3">Cofactor biosynthesis; iron-sulfur cluster biosynthesis.</text>
</comment>
<comment type="function">
    <text evidence="10">Acts as a co-chaperone in iron-sulfur cluster assembly in the cytoplasm. Also mediates complex formation between components of the cytosolic iron-sulfur biogenesis pathway and the CIA targeting complex composed of CIAO1, DIPK1B/FAM69B and MMS19 by binding directly to the scaffold protein ISCU and to CIAO1. This facilitates iron-sulfur cluster insertion into a number of cytoplasmic and nuclear proteins including POLD1, ELP3, DPYD and PPAT.</text>
</comment>
<dbReference type="Pfam" id="PF07743">
    <property type="entry name" value="HSCB_C"/>
    <property type="match status" value="1"/>
</dbReference>
<reference evidence="16" key="2">
    <citation type="submission" date="2025-08" db="UniProtKB">
        <authorList>
            <consortium name="RefSeq"/>
        </authorList>
    </citation>
    <scope>IDENTIFICATION</scope>
</reference>
<evidence type="ECO:0000256" key="7">
    <source>
        <dbReference type="ARBA" id="ARBA00023128"/>
    </source>
</evidence>
<dbReference type="SUPFAM" id="SSF47144">
    <property type="entry name" value="HSC20 (HSCB), C-terminal oligomerisation domain"/>
    <property type="match status" value="1"/>
</dbReference>
<dbReference type="GO" id="GO:0051259">
    <property type="term" value="P:protein complex oligomerization"/>
    <property type="evidence" value="ECO:0007669"/>
    <property type="project" value="InterPro"/>
</dbReference>
<reference evidence="15" key="1">
    <citation type="submission" date="2024-06" db="UniProtKB">
        <authorList>
            <consortium name="RefSeq"/>
        </authorList>
    </citation>
    <scope>NUCLEOTIDE SEQUENCE [LARGE SCALE GENOMIC DNA]</scope>
</reference>
<dbReference type="FunCoup" id="A0A6P7ZCF0">
    <property type="interactions" value="2164"/>
</dbReference>
<dbReference type="InterPro" id="IPR004640">
    <property type="entry name" value="HscB"/>
</dbReference>
<dbReference type="KEGG" id="muo:115479991"/>
<comment type="subunit">
    <text evidence="12">Interacts with ISCU and HSPA9 to form an iron-sulfur transfer complex. Interacts with SDHAF1 (via the first LYR motif); the interaction recruits the iron-sulfur transfer complex composed of HSC20, HSPA9 and ISCU and mediates the incorporation of iron-sulfur clusters into SDHB which also interacts with HSC20. Interacts with the cytoplasmic form of ISCU and with CIA complex member CIAO1 (via LYR motif).</text>
</comment>
<accession>A0A6P7ZCF0</accession>
<dbReference type="FunFam" id="1.10.287.110:FF:000042">
    <property type="entry name" value="Iron-sulfur cluster co-chaperone protein HscB, mitochondrial"/>
    <property type="match status" value="1"/>
</dbReference>